<gene>
    <name evidence="6" type="ORF">LLUT_LOCUS15141</name>
</gene>
<dbReference type="Proteomes" id="UP001497480">
    <property type="component" value="Unassembled WGS sequence"/>
</dbReference>
<name>A0AAV1WZ99_LUPLU</name>
<keyword evidence="3" id="KW-0808">Transferase</keyword>
<protein>
    <recommendedName>
        <fullName evidence="5">Alliinase C-terminal domain-containing protein</fullName>
    </recommendedName>
</protein>
<organism evidence="6 7">
    <name type="scientific">Lupinus luteus</name>
    <name type="common">European yellow lupine</name>
    <dbReference type="NCBI Taxonomy" id="3873"/>
    <lineage>
        <taxon>Eukaryota</taxon>
        <taxon>Viridiplantae</taxon>
        <taxon>Streptophyta</taxon>
        <taxon>Embryophyta</taxon>
        <taxon>Tracheophyta</taxon>
        <taxon>Spermatophyta</taxon>
        <taxon>Magnoliopsida</taxon>
        <taxon>eudicotyledons</taxon>
        <taxon>Gunneridae</taxon>
        <taxon>Pentapetalae</taxon>
        <taxon>rosids</taxon>
        <taxon>fabids</taxon>
        <taxon>Fabales</taxon>
        <taxon>Fabaceae</taxon>
        <taxon>Papilionoideae</taxon>
        <taxon>50 kb inversion clade</taxon>
        <taxon>genistoids sensu lato</taxon>
        <taxon>core genistoids</taxon>
        <taxon>Genisteae</taxon>
        <taxon>Lupinus</taxon>
    </lineage>
</organism>
<comment type="caution">
    <text evidence="6">The sequence shown here is derived from an EMBL/GenBank/DDBJ whole genome shotgun (WGS) entry which is preliminary data.</text>
</comment>
<evidence type="ECO:0000256" key="1">
    <source>
        <dbReference type="ARBA" id="ARBA00001933"/>
    </source>
</evidence>
<dbReference type="Pfam" id="PF04864">
    <property type="entry name" value="Alliinase_C"/>
    <property type="match status" value="2"/>
</dbReference>
<proteinExistence type="predicted"/>
<evidence type="ECO:0000256" key="3">
    <source>
        <dbReference type="ARBA" id="ARBA00022576"/>
    </source>
</evidence>
<dbReference type="EMBL" id="CAXHTB010000010">
    <property type="protein sequence ID" value="CAL0314081.1"/>
    <property type="molecule type" value="Genomic_DNA"/>
</dbReference>
<comment type="cofactor">
    <cofactor evidence="1">
        <name>pyridoxal 5'-phosphate</name>
        <dbReference type="ChEBI" id="CHEBI:597326"/>
    </cofactor>
</comment>
<evidence type="ECO:0000313" key="6">
    <source>
        <dbReference type="EMBL" id="CAL0314081.1"/>
    </source>
</evidence>
<reference evidence="6 7" key="1">
    <citation type="submission" date="2024-03" db="EMBL/GenBank/DDBJ databases">
        <authorList>
            <person name="Martinez-Hernandez J."/>
        </authorList>
    </citation>
    <scope>NUCLEOTIDE SEQUENCE [LARGE SCALE GENOMIC DNA]</scope>
</reference>
<keyword evidence="4" id="KW-0663">Pyridoxal phosphate</keyword>
<dbReference type="InterPro" id="IPR037029">
    <property type="entry name" value="Alliinase_N_sf"/>
</dbReference>
<keyword evidence="7" id="KW-1185">Reference proteome</keyword>
<comment type="subunit">
    <text evidence="2">Homodimer.</text>
</comment>
<dbReference type="GO" id="GO:0008483">
    <property type="term" value="F:transaminase activity"/>
    <property type="evidence" value="ECO:0007669"/>
    <property type="project" value="UniProtKB-KW"/>
</dbReference>
<feature type="domain" description="Alliinase C-terminal" evidence="5">
    <location>
        <begin position="25"/>
        <end position="225"/>
    </location>
</feature>
<dbReference type="PANTHER" id="PTHR43795:SF15">
    <property type="entry name" value="TRYPTOPHAN AMINOTRANSFERASE-RELATED PROTEIN 1"/>
    <property type="match status" value="1"/>
</dbReference>
<dbReference type="GO" id="GO:0006520">
    <property type="term" value="P:amino acid metabolic process"/>
    <property type="evidence" value="ECO:0007669"/>
    <property type="project" value="TreeGrafter"/>
</dbReference>
<dbReference type="InterPro" id="IPR050478">
    <property type="entry name" value="Ethylene_sulfur-biosynth"/>
</dbReference>
<evidence type="ECO:0000256" key="4">
    <source>
        <dbReference type="ARBA" id="ARBA00022898"/>
    </source>
</evidence>
<evidence type="ECO:0000259" key="5">
    <source>
        <dbReference type="Pfam" id="PF04864"/>
    </source>
</evidence>
<sequence>MVAAKDSYSPYSNGITVSPLTNSVINLDQGDPVVFEPYWKKRSDEYTTVIKGNDLMSYMSDPNDVCWFMLPETKYAIKRIHSLVGNAETEDKHIVVGAGSSQLFLAALFALCPSDSSQPINVVSQAPYYSEYQDQIGFLGSRLFQWGGDAALYDKNDPYIEVVCSPNNPDGIIQEPVVKSEAKGKLIHDLAYYWPHYTPITHKVDHDVSLFTFSKCTGHAGSRVGMRERWEKLRAAIGQSNIFTAANYPKAYCNFTNESSQTYPGFAWLKSDEGIEDAKSYLGKLNVLVREGNRFSAGQNYVRVTMLGPDDVFNELLARLSNAKRL</sequence>
<dbReference type="InterPro" id="IPR015421">
    <property type="entry name" value="PyrdxlP-dep_Trfase_major"/>
</dbReference>
<keyword evidence="3" id="KW-0032">Aminotransferase</keyword>
<dbReference type="SUPFAM" id="SSF53383">
    <property type="entry name" value="PLP-dependent transferases"/>
    <property type="match status" value="1"/>
</dbReference>
<dbReference type="InterPro" id="IPR015424">
    <property type="entry name" value="PyrdxlP-dep_Trfase"/>
</dbReference>
<evidence type="ECO:0000313" key="7">
    <source>
        <dbReference type="Proteomes" id="UP001497480"/>
    </source>
</evidence>
<dbReference type="Gene3D" id="2.10.25.30">
    <property type="entry name" value="EGF-like, alliinase"/>
    <property type="match status" value="1"/>
</dbReference>
<dbReference type="PANTHER" id="PTHR43795">
    <property type="entry name" value="BIFUNCTIONAL ASPARTATE AMINOTRANSFERASE AND GLUTAMATE/ASPARTATE-PREPHENATE AMINOTRANSFERASE-RELATED"/>
    <property type="match status" value="1"/>
</dbReference>
<dbReference type="GO" id="GO:0016846">
    <property type="term" value="F:carbon-sulfur lyase activity"/>
    <property type="evidence" value="ECO:0007669"/>
    <property type="project" value="InterPro"/>
</dbReference>
<dbReference type="InterPro" id="IPR006948">
    <property type="entry name" value="Alliinase_C"/>
</dbReference>
<evidence type="ECO:0000256" key="2">
    <source>
        <dbReference type="ARBA" id="ARBA00011738"/>
    </source>
</evidence>
<accession>A0AAV1WZ99</accession>
<dbReference type="CDD" id="cd00609">
    <property type="entry name" value="AAT_like"/>
    <property type="match status" value="1"/>
</dbReference>
<dbReference type="AlphaFoldDB" id="A0AAV1WZ99"/>
<dbReference type="Gene3D" id="3.40.640.10">
    <property type="entry name" value="Type I PLP-dependent aspartate aminotransferase-like (Major domain)"/>
    <property type="match status" value="1"/>
</dbReference>
<feature type="domain" description="Alliinase C-terminal" evidence="5">
    <location>
        <begin position="226"/>
        <end position="322"/>
    </location>
</feature>